<dbReference type="PANTHER" id="PTHR38686:SF1">
    <property type="entry name" value="APOLIPOPROTEIN N-ACYLTRANSFERASE"/>
    <property type="match status" value="1"/>
</dbReference>
<proteinExistence type="inferred from homology"/>
<dbReference type="Proteomes" id="UP000621436">
    <property type="component" value="Unassembled WGS sequence"/>
</dbReference>
<dbReference type="HAMAP" id="MF_01148">
    <property type="entry name" value="Lnt"/>
    <property type="match status" value="1"/>
</dbReference>
<evidence type="ECO:0000256" key="4">
    <source>
        <dbReference type="ARBA" id="ARBA00022692"/>
    </source>
</evidence>
<keyword evidence="2 8" id="KW-1003">Cell membrane</keyword>
<keyword evidence="5 8" id="KW-1133">Transmembrane helix</keyword>
<feature type="transmembrane region" description="Helical" evidence="8">
    <location>
        <begin position="77"/>
        <end position="100"/>
    </location>
</feature>
<feature type="transmembrane region" description="Helical" evidence="8">
    <location>
        <begin position="473"/>
        <end position="491"/>
    </location>
</feature>
<keyword evidence="11" id="KW-1185">Reference proteome</keyword>
<protein>
    <recommendedName>
        <fullName evidence="8">Apolipoprotein N-acyltransferase</fullName>
        <shortName evidence="8">ALP N-acyltransferase</shortName>
        <ecNumber evidence="8">2.3.1.269</ecNumber>
    </recommendedName>
</protein>
<feature type="transmembrane region" description="Helical" evidence="8">
    <location>
        <begin position="46"/>
        <end position="65"/>
    </location>
</feature>
<dbReference type="PROSITE" id="PS50263">
    <property type="entry name" value="CN_HYDROLASE"/>
    <property type="match status" value="1"/>
</dbReference>
<comment type="similarity">
    <text evidence="8">Belongs to the CN hydrolase family. Apolipoprotein N-acyltransferase subfamily.</text>
</comment>
<dbReference type="Gene3D" id="3.60.110.10">
    <property type="entry name" value="Carbon-nitrogen hydrolase"/>
    <property type="match status" value="1"/>
</dbReference>
<comment type="catalytic activity">
    <reaction evidence="8">
        <text>N-terminal S-1,2-diacyl-sn-glyceryl-L-cysteinyl-[lipoprotein] + a glycerophospholipid = N-acyl-S-1,2-diacyl-sn-glyceryl-L-cysteinyl-[lipoprotein] + a 2-acyl-sn-glycero-3-phospholipid + H(+)</text>
        <dbReference type="Rhea" id="RHEA:48228"/>
        <dbReference type="Rhea" id="RHEA-COMP:14681"/>
        <dbReference type="Rhea" id="RHEA-COMP:14684"/>
        <dbReference type="ChEBI" id="CHEBI:15378"/>
        <dbReference type="ChEBI" id="CHEBI:136912"/>
        <dbReference type="ChEBI" id="CHEBI:140656"/>
        <dbReference type="ChEBI" id="CHEBI:140657"/>
        <dbReference type="ChEBI" id="CHEBI:140660"/>
        <dbReference type="EC" id="2.3.1.269"/>
    </reaction>
</comment>
<reference evidence="10" key="1">
    <citation type="submission" date="2020-11" db="EMBL/GenBank/DDBJ databases">
        <title>Halonatronomonas betainensis gen. nov., sp. nov. a novel haloalkaliphilic representative of the family Halanaerobiacae capable of betaine degradation.</title>
        <authorList>
            <person name="Boltyanskaya Y."/>
            <person name="Kevbrin V."/>
            <person name="Detkova E."/>
            <person name="Grouzdev D.S."/>
            <person name="Koziaeva V."/>
            <person name="Zhilina T."/>
        </authorList>
    </citation>
    <scope>NUCLEOTIDE SEQUENCE</scope>
    <source>
        <strain evidence="10">Z-7014</strain>
    </source>
</reference>
<evidence type="ECO:0000256" key="5">
    <source>
        <dbReference type="ARBA" id="ARBA00022989"/>
    </source>
</evidence>
<feature type="transmembrane region" description="Helical" evidence="8">
    <location>
        <begin position="156"/>
        <end position="177"/>
    </location>
</feature>
<name>A0A931AUC2_9FIRM</name>
<gene>
    <name evidence="8 10" type="primary">lnt</name>
    <name evidence="10" type="ORF">I0Q91_07035</name>
</gene>
<feature type="domain" description="CN hydrolase" evidence="9">
    <location>
        <begin position="222"/>
        <end position="475"/>
    </location>
</feature>
<dbReference type="SUPFAM" id="SSF56317">
    <property type="entry name" value="Carbon-nitrogen hydrolase"/>
    <property type="match status" value="1"/>
</dbReference>
<dbReference type="GO" id="GO:0016410">
    <property type="term" value="F:N-acyltransferase activity"/>
    <property type="evidence" value="ECO:0007669"/>
    <property type="project" value="UniProtKB-UniRule"/>
</dbReference>
<keyword evidence="3 8" id="KW-0808">Transferase</keyword>
<accession>A0A931AUC2</accession>
<keyword evidence="6 8" id="KW-0472">Membrane</keyword>
<dbReference type="InterPro" id="IPR004563">
    <property type="entry name" value="Apolipo_AcylTrfase"/>
</dbReference>
<keyword evidence="7 8" id="KW-0012">Acyltransferase</keyword>
<evidence type="ECO:0000313" key="10">
    <source>
        <dbReference type="EMBL" id="MBF8436824.1"/>
    </source>
</evidence>
<comment type="caution">
    <text evidence="10">The sequence shown here is derived from an EMBL/GenBank/DDBJ whole genome shotgun (WGS) entry which is preliminary data.</text>
</comment>
<feature type="transmembrane region" description="Helical" evidence="8">
    <location>
        <begin position="184"/>
        <end position="203"/>
    </location>
</feature>
<comment type="function">
    <text evidence="8">Catalyzes the phospholipid dependent N-acylation of the N-terminal cysteine of apolipoprotein, the last step in lipoprotein maturation.</text>
</comment>
<feature type="transmembrane region" description="Helical" evidence="8">
    <location>
        <begin position="112"/>
        <end position="136"/>
    </location>
</feature>
<dbReference type="GO" id="GO:0005886">
    <property type="term" value="C:plasma membrane"/>
    <property type="evidence" value="ECO:0007669"/>
    <property type="project" value="UniProtKB-SubCell"/>
</dbReference>
<dbReference type="InterPro" id="IPR036526">
    <property type="entry name" value="C-N_Hydrolase_sf"/>
</dbReference>
<dbReference type="InterPro" id="IPR045378">
    <property type="entry name" value="LNT_N"/>
</dbReference>
<sequence>MILLVILSGILLTLPLGNPELYWLAWFGLVPTIIVMKRLSDYKQVLVYGWVLGITLAVGASYWLYHPINDFSGLPFPLVIIFLMILFTLSGLNMGLWSLGYKFIERGSKKRASLLLLAGSWVAFEYLINFIFPYYPFGNLGLTQTGFDRFLQLSEYGGIFLLSFIVVLINGLIYKLFTVRRLRYLLLILIVFLASGYFSGQALDRLENSQFETGQLINIGIIATEIPQEEKWQGQNIEEFTELIAEEANQLYANGAELVIMPETALTFDYPRNGYYRNMFQDLTELNGYLLLGSQAIRDEPTESYNSMFLLDNEYEILGRYDKIDLIPGEFIPLVGVAEFFTGRNWGSITRGQEPEYFEIEVEGIEASFRVLTCSEILHRSADYAELSQHQFIVNPSNEAWFGDGNLQTQMWQSARLRAVETRMPVVKAGNKAIDGYVLPDGRYQEIVESSVIEIELPAPGREPTVYQQYGNIIVYLSILITLLGGAFKYLL</sequence>
<dbReference type="PANTHER" id="PTHR38686">
    <property type="entry name" value="APOLIPOPROTEIN N-ACYLTRANSFERASE"/>
    <property type="match status" value="1"/>
</dbReference>
<keyword evidence="4 8" id="KW-0812">Transmembrane</keyword>
<evidence type="ECO:0000256" key="6">
    <source>
        <dbReference type="ARBA" id="ARBA00023136"/>
    </source>
</evidence>
<dbReference type="AlphaFoldDB" id="A0A931AUC2"/>
<dbReference type="EMBL" id="JADPIE010000003">
    <property type="protein sequence ID" value="MBF8436824.1"/>
    <property type="molecule type" value="Genomic_DNA"/>
</dbReference>
<dbReference type="Pfam" id="PF00795">
    <property type="entry name" value="CN_hydrolase"/>
    <property type="match status" value="1"/>
</dbReference>
<evidence type="ECO:0000256" key="1">
    <source>
        <dbReference type="ARBA" id="ARBA00004651"/>
    </source>
</evidence>
<dbReference type="Pfam" id="PF20154">
    <property type="entry name" value="LNT_N"/>
    <property type="match status" value="1"/>
</dbReference>
<dbReference type="EC" id="2.3.1.269" evidence="8"/>
<evidence type="ECO:0000256" key="2">
    <source>
        <dbReference type="ARBA" id="ARBA00022475"/>
    </source>
</evidence>
<comment type="subcellular location">
    <subcellularLocation>
        <location evidence="1 8">Cell membrane</location>
        <topology evidence="1 8">Multi-pass membrane protein</topology>
    </subcellularLocation>
</comment>
<dbReference type="InterPro" id="IPR003010">
    <property type="entry name" value="C-N_Hydrolase"/>
</dbReference>
<organism evidence="10 11">
    <name type="scientific">Halonatronomonas betaini</name>
    <dbReference type="NCBI Taxonomy" id="2778430"/>
    <lineage>
        <taxon>Bacteria</taxon>
        <taxon>Bacillati</taxon>
        <taxon>Bacillota</taxon>
        <taxon>Clostridia</taxon>
        <taxon>Halanaerobiales</taxon>
        <taxon>Halarsenatibacteraceae</taxon>
        <taxon>Halonatronomonas</taxon>
    </lineage>
</organism>
<evidence type="ECO:0000313" key="11">
    <source>
        <dbReference type="Proteomes" id="UP000621436"/>
    </source>
</evidence>
<evidence type="ECO:0000256" key="3">
    <source>
        <dbReference type="ARBA" id="ARBA00022679"/>
    </source>
</evidence>
<evidence type="ECO:0000259" key="9">
    <source>
        <dbReference type="PROSITE" id="PS50263"/>
    </source>
</evidence>
<evidence type="ECO:0000256" key="7">
    <source>
        <dbReference type="ARBA" id="ARBA00023315"/>
    </source>
</evidence>
<dbReference type="NCBIfam" id="TIGR00546">
    <property type="entry name" value="lnt"/>
    <property type="match status" value="1"/>
</dbReference>
<dbReference type="RefSeq" id="WP_270453741.1">
    <property type="nucleotide sequence ID" value="NZ_JADPIE010000003.1"/>
</dbReference>
<dbReference type="CDD" id="cd07571">
    <property type="entry name" value="ALP_N-acyl_transferase"/>
    <property type="match status" value="1"/>
</dbReference>
<dbReference type="GO" id="GO:0042158">
    <property type="term" value="P:lipoprotein biosynthetic process"/>
    <property type="evidence" value="ECO:0007669"/>
    <property type="project" value="UniProtKB-UniRule"/>
</dbReference>
<comment type="pathway">
    <text evidence="8">Protein modification; lipoprotein biosynthesis (N-acyl transfer).</text>
</comment>
<evidence type="ECO:0000256" key="8">
    <source>
        <dbReference type="HAMAP-Rule" id="MF_01148"/>
    </source>
</evidence>